<organism evidence="1">
    <name type="scientific">Anguilla anguilla</name>
    <name type="common">European freshwater eel</name>
    <name type="synonym">Muraena anguilla</name>
    <dbReference type="NCBI Taxonomy" id="7936"/>
    <lineage>
        <taxon>Eukaryota</taxon>
        <taxon>Metazoa</taxon>
        <taxon>Chordata</taxon>
        <taxon>Craniata</taxon>
        <taxon>Vertebrata</taxon>
        <taxon>Euteleostomi</taxon>
        <taxon>Actinopterygii</taxon>
        <taxon>Neopterygii</taxon>
        <taxon>Teleostei</taxon>
        <taxon>Anguilliformes</taxon>
        <taxon>Anguillidae</taxon>
        <taxon>Anguilla</taxon>
    </lineage>
</organism>
<sequence>MWVALKRAFGVNDTPVCNEGITWPSRLFRFSWEAAQLGCWAELHPER</sequence>
<evidence type="ECO:0000313" key="1">
    <source>
        <dbReference type="EMBL" id="JAH42518.1"/>
    </source>
</evidence>
<proteinExistence type="predicted"/>
<protein>
    <submittedName>
        <fullName evidence="1">Uncharacterized protein</fullName>
    </submittedName>
</protein>
<reference evidence="1" key="1">
    <citation type="submission" date="2014-11" db="EMBL/GenBank/DDBJ databases">
        <authorList>
            <person name="Amaro Gonzalez C."/>
        </authorList>
    </citation>
    <scope>NUCLEOTIDE SEQUENCE</scope>
</reference>
<dbReference type="EMBL" id="GBXM01066059">
    <property type="protein sequence ID" value="JAH42518.1"/>
    <property type="molecule type" value="Transcribed_RNA"/>
</dbReference>
<name>A0A0E9SPR4_ANGAN</name>
<reference evidence="1" key="2">
    <citation type="journal article" date="2015" name="Fish Shellfish Immunol.">
        <title>Early steps in the European eel (Anguilla anguilla)-Vibrio vulnificus interaction in the gills: Role of the RtxA13 toxin.</title>
        <authorList>
            <person name="Callol A."/>
            <person name="Pajuelo D."/>
            <person name="Ebbesson L."/>
            <person name="Teles M."/>
            <person name="MacKenzie S."/>
            <person name="Amaro C."/>
        </authorList>
    </citation>
    <scope>NUCLEOTIDE SEQUENCE</scope>
</reference>
<accession>A0A0E9SPR4</accession>
<dbReference type="AlphaFoldDB" id="A0A0E9SPR4"/>